<feature type="non-terminal residue" evidence="2">
    <location>
        <position position="1"/>
    </location>
</feature>
<evidence type="ECO:0000313" key="3">
    <source>
        <dbReference type="Proteomes" id="UP000708208"/>
    </source>
</evidence>
<evidence type="ECO:0000313" key="2">
    <source>
        <dbReference type="EMBL" id="CAG7834399.1"/>
    </source>
</evidence>
<dbReference type="EMBL" id="CAJVCH010570227">
    <property type="protein sequence ID" value="CAG7834399.1"/>
    <property type="molecule type" value="Genomic_DNA"/>
</dbReference>
<sequence length="139" mass="15842">MLTRLVAIFVISLQVISYHRVFAAAEAKIHSVQEENALLDKWKSPKEILVKCPYFVSGFDIEKRPVFVLEFLHAPTVQYILHHFAAFQQIQDSFAYGYYVNVNAVASQFISMVKPILGSALERVEILGTQKSSWIPKLL</sequence>
<keyword evidence="3" id="KW-1185">Reference proteome</keyword>
<protein>
    <submittedName>
        <fullName evidence="2">Uncharacterized protein</fullName>
    </submittedName>
</protein>
<dbReference type="Proteomes" id="UP000708208">
    <property type="component" value="Unassembled WGS sequence"/>
</dbReference>
<reference evidence="2" key="1">
    <citation type="submission" date="2021-06" db="EMBL/GenBank/DDBJ databases">
        <authorList>
            <person name="Hodson N. C."/>
            <person name="Mongue J. A."/>
            <person name="Jaron S. K."/>
        </authorList>
    </citation>
    <scope>NUCLEOTIDE SEQUENCE</scope>
</reference>
<keyword evidence="1" id="KW-0732">Signal</keyword>
<accession>A0A8J2LJQ6</accession>
<gene>
    <name evidence="2" type="ORF">AFUS01_LOCUS43912</name>
</gene>
<evidence type="ECO:0000256" key="1">
    <source>
        <dbReference type="SAM" id="SignalP"/>
    </source>
</evidence>
<proteinExistence type="predicted"/>
<organism evidence="2 3">
    <name type="scientific">Allacma fusca</name>
    <dbReference type="NCBI Taxonomy" id="39272"/>
    <lineage>
        <taxon>Eukaryota</taxon>
        <taxon>Metazoa</taxon>
        <taxon>Ecdysozoa</taxon>
        <taxon>Arthropoda</taxon>
        <taxon>Hexapoda</taxon>
        <taxon>Collembola</taxon>
        <taxon>Symphypleona</taxon>
        <taxon>Sminthuridae</taxon>
        <taxon>Allacma</taxon>
    </lineage>
</organism>
<dbReference type="AlphaFoldDB" id="A0A8J2LJQ6"/>
<feature type="signal peptide" evidence="1">
    <location>
        <begin position="1"/>
        <end position="23"/>
    </location>
</feature>
<feature type="chain" id="PRO_5035239082" evidence="1">
    <location>
        <begin position="24"/>
        <end position="139"/>
    </location>
</feature>
<comment type="caution">
    <text evidence="2">The sequence shown here is derived from an EMBL/GenBank/DDBJ whole genome shotgun (WGS) entry which is preliminary data.</text>
</comment>
<name>A0A8J2LJQ6_9HEXA</name>